<dbReference type="Proteomes" id="UP000766486">
    <property type="component" value="Unassembled WGS sequence"/>
</dbReference>
<gene>
    <name evidence="2" type="ORF">CLO192961_LOCUS244098</name>
</gene>
<evidence type="ECO:0000256" key="1">
    <source>
        <dbReference type="SAM" id="MobiDB-lite"/>
    </source>
</evidence>
<name>A0ABY6UFQ0_BIOOC</name>
<dbReference type="EMBL" id="CABFNS010000791">
    <property type="protein sequence ID" value="VUC28694.1"/>
    <property type="molecule type" value="Genomic_DNA"/>
</dbReference>
<organism evidence="2 3">
    <name type="scientific">Bionectria ochroleuca</name>
    <name type="common">Gliocladium roseum</name>
    <dbReference type="NCBI Taxonomy" id="29856"/>
    <lineage>
        <taxon>Eukaryota</taxon>
        <taxon>Fungi</taxon>
        <taxon>Dikarya</taxon>
        <taxon>Ascomycota</taxon>
        <taxon>Pezizomycotina</taxon>
        <taxon>Sordariomycetes</taxon>
        <taxon>Hypocreomycetidae</taxon>
        <taxon>Hypocreales</taxon>
        <taxon>Bionectriaceae</taxon>
        <taxon>Clonostachys</taxon>
    </lineage>
</organism>
<comment type="caution">
    <text evidence="2">The sequence shown here is derived from an EMBL/GenBank/DDBJ whole genome shotgun (WGS) entry which is preliminary data.</text>
</comment>
<feature type="region of interest" description="Disordered" evidence="1">
    <location>
        <begin position="1"/>
        <end position="27"/>
    </location>
</feature>
<accession>A0ABY6UFQ0</accession>
<protein>
    <submittedName>
        <fullName evidence="2">Uncharacterized protein</fullName>
    </submittedName>
</protein>
<evidence type="ECO:0000313" key="2">
    <source>
        <dbReference type="EMBL" id="VUC28694.1"/>
    </source>
</evidence>
<sequence>MIRVFRVPHKQGISRETNESLADGSSKCGHEKTDRLDHGAHVLGRLGIGILERGDGTENLGESHENVGSRLYPNGYGSGRAGLARSVPATLGLSVDVILNNGGPEHGGRAGVETAGDLLDGGEADVQFTKRGVEALVADDDEQNERYGLQHKNDIVGDTVASQNGGLRDEIVAQLNVAEPEQGIPHEDAAGLEATAKLVDPSIIKGHPDGAVLW</sequence>
<proteinExistence type="predicted"/>
<evidence type="ECO:0000313" key="3">
    <source>
        <dbReference type="Proteomes" id="UP000766486"/>
    </source>
</evidence>
<keyword evidence="3" id="KW-1185">Reference proteome</keyword>
<reference evidence="2 3" key="1">
    <citation type="submission" date="2019-06" db="EMBL/GenBank/DDBJ databases">
        <authorList>
            <person name="Broberg M."/>
        </authorList>
    </citation>
    <scope>NUCLEOTIDE SEQUENCE [LARGE SCALE GENOMIC DNA]</scope>
</reference>